<dbReference type="Pfam" id="PF07686">
    <property type="entry name" value="V-set"/>
    <property type="match status" value="1"/>
</dbReference>
<keyword evidence="1" id="KW-0732">Signal</keyword>
<dbReference type="InterPro" id="IPR007110">
    <property type="entry name" value="Ig-like_dom"/>
</dbReference>
<comment type="caution">
    <text evidence="8">The sequence shown here is derived from an EMBL/GenBank/DDBJ whole genome shotgun (WGS) entry which is preliminary data.</text>
</comment>
<evidence type="ECO:0000256" key="1">
    <source>
        <dbReference type="ARBA" id="ARBA00022729"/>
    </source>
</evidence>
<dbReference type="InterPro" id="IPR051755">
    <property type="entry name" value="Ig-like_CS_Receptor"/>
</dbReference>
<feature type="compositionally biased region" description="Polar residues" evidence="5">
    <location>
        <begin position="253"/>
        <end position="271"/>
    </location>
</feature>
<keyword evidence="4" id="KW-0393">Immunoglobulin domain</keyword>
<name>A0AAW1BRZ0_CROAD</name>
<dbReference type="InterPro" id="IPR036179">
    <property type="entry name" value="Ig-like_dom_sf"/>
</dbReference>
<evidence type="ECO:0000259" key="7">
    <source>
        <dbReference type="PROSITE" id="PS50835"/>
    </source>
</evidence>
<dbReference type="PROSITE" id="PS50835">
    <property type="entry name" value="IG_LIKE"/>
    <property type="match status" value="1"/>
</dbReference>
<protein>
    <submittedName>
        <fullName evidence="8">Tyrosine-protein phosphatase non-receptor type substrate 1-like</fullName>
    </submittedName>
</protein>
<evidence type="ECO:0000256" key="5">
    <source>
        <dbReference type="SAM" id="MobiDB-lite"/>
    </source>
</evidence>
<organism evidence="8 9">
    <name type="scientific">Crotalus adamanteus</name>
    <name type="common">Eastern diamondback rattlesnake</name>
    <dbReference type="NCBI Taxonomy" id="8729"/>
    <lineage>
        <taxon>Eukaryota</taxon>
        <taxon>Metazoa</taxon>
        <taxon>Chordata</taxon>
        <taxon>Craniata</taxon>
        <taxon>Vertebrata</taxon>
        <taxon>Euteleostomi</taxon>
        <taxon>Lepidosauria</taxon>
        <taxon>Squamata</taxon>
        <taxon>Bifurcata</taxon>
        <taxon>Unidentata</taxon>
        <taxon>Episquamata</taxon>
        <taxon>Toxicofera</taxon>
        <taxon>Serpentes</taxon>
        <taxon>Colubroidea</taxon>
        <taxon>Viperidae</taxon>
        <taxon>Crotalinae</taxon>
        <taxon>Crotalus</taxon>
    </lineage>
</organism>
<dbReference type="FunFam" id="2.60.40.10:FF:000295">
    <property type="entry name" value="Tyrosine-protein phosphatase non-receptor type substrate 1"/>
    <property type="match status" value="1"/>
</dbReference>
<reference evidence="8 9" key="1">
    <citation type="journal article" date="2024" name="Proc. Natl. Acad. Sci. U.S.A.">
        <title>The genetic regulatory architecture and epigenomic basis for age-related changes in rattlesnake venom.</title>
        <authorList>
            <person name="Hogan M.P."/>
            <person name="Holding M.L."/>
            <person name="Nystrom G.S."/>
            <person name="Colston T.J."/>
            <person name="Bartlett D.A."/>
            <person name="Mason A.J."/>
            <person name="Ellsworth S.A."/>
            <person name="Rautsaw R.M."/>
            <person name="Lawrence K.C."/>
            <person name="Strickland J.L."/>
            <person name="He B."/>
            <person name="Fraser P."/>
            <person name="Margres M.J."/>
            <person name="Gilbert D.M."/>
            <person name="Gibbs H.L."/>
            <person name="Parkinson C.L."/>
            <person name="Rokyta D.R."/>
        </authorList>
    </citation>
    <scope>NUCLEOTIDE SEQUENCE [LARGE SCALE GENOMIC DNA]</scope>
    <source>
        <strain evidence="8">DRR0105</strain>
    </source>
</reference>
<dbReference type="InterPro" id="IPR003599">
    <property type="entry name" value="Ig_sub"/>
</dbReference>
<feature type="transmembrane region" description="Helical" evidence="6">
    <location>
        <begin position="218"/>
        <end position="243"/>
    </location>
</feature>
<proteinExistence type="predicted"/>
<dbReference type="AlphaFoldDB" id="A0AAW1BRZ0"/>
<accession>A0AAW1BRZ0</accession>
<dbReference type="SMART" id="SM00409">
    <property type="entry name" value="IG"/>
    <property type="match status" value="1"/>
</dbReference>
<keyword evidence="3" id="KW-0325">Glycoprotein</keyword>
<dbReference type="InterPro" id="IPR013783">
    <property type="entry name" value="Ig-like_fold"/>
</dbReference>
<feature type="region of interest" description="Disordered" evidence="5">
    <location>
        <begin position="253"/>
        <end position="277"/>
    </location>
</feature>
<evidence type="ECO:0000256" key="2">
    <source>
        <dbReference type="ARBA" id="ARBA00023157"/>
    </source>
</evidence>
<keyword evidence="6" id="KW-0472">Membrane</keyword>
<dbReference type="PANTHER" id="PTHR19971">
    <property type="entry name" value="SIGNAL-REGULATORY PROTEIN BETA"/>
    <property type="match status" value="1"/>
</dbReference>
<feature type="domain" description="Ig-like" evidence="7">
    <location>
        <begin position="101"/>
        <end position="187"/>
    </location>
</feature>
<evidence type="ECO:0000256" key="6">
    <source>
        <dbReference type="SAM" id="Phobius"/>
    </source>
</evidence>
<evidence type="ECO:0000256" key="3">
    <source>
        <dbReference type="ARBA" id="ARBA00023180"/>
    </source>
</evidence>
<sequence>MQPNPKHIRLHVKSVSCCDFPFRGVGKLAARHYADVAQKQLTAWVTIHSGLYHSQGDLRIVALLTKLASPMAWGVFLSRLFFVLLSSLPSATDGGVKAKDPWLSQPQWSVTVVIGEDLRLECEVPDKLPPGPVKWFLGEGPQRKLIYADAQTDEKDERIKRRSPNSNTDFTIFIRNVSLEDTGTYYCVKKKQDGSGTKDWLKGHGTQVVVKASRDYNWIIPIAAGVSGFILVILLFTVLYFYLKKKRGLRSSSIRSDTSLPQKQPPSNQTSGDKEIVYADLKDPRGSRIPRKIDLERHSEYATIKGPPTGAADNGAFHSLSL</sequence>
<keyword evidence="9" id="KW-1185">Reference proteome</keyword>
<keyword evidence="2" id="KW-1015">Disulfide bond</keyword>
<evidence type="ECO:0000313" key="8">
    <source>
        <dbReference type="EMBL" id="KAK9404960.1"/>
    </source>
</evidence>
<dbReference type="InterPro" id="IPR013106">
    <property type="entry name" value="Ig_V-set"/>
</dbReference>
<dbReference type="SUPFAM" id="SSF48726">
    <property type="entry name" value="Immunoglobulin"/>
    <property type="match status" value="1"/>
</dbReference>
<gene>
    <name evidence="8" type="ORF">NXF25_009787</name>
</gene>
<keyword evidence="6" id="KW-0812">Transmembrane</keyword>
<keyword evidence="6" id="KW-1133">Transmembrane helix</keyword>
<evidence type="ECO:0000313" key="9">
    <source>
        <dbReference type="Proteomes" id="UP001474421"/>
    </source>
</evidence>
<dbReference type="EMBL" id="JAOTOJ010000003">
    <property type="protein sequence ID" value="KAK9404960.1"/>
    <property type="molecule type" value="Genomic_DNA"/>
</dbReference>
<dbReference type="Proteomes" id="UP001474421">
    <property type="component" value="Unassembled WGS sequence"/>
</dbReference>
<evidence type="ECO:0000256" key="4">
    <source>
        <dbReference type="ARBA" id="ARBA00023319"/>
    </source>
</evidence>
<dbReference type="Gene3D" id="2.60.40.10">
    <property type="entry name" value="Immunoglobulins"/>
    <property type="match status" value="1"/>
</dbReference>